<proteinExistence type="predicted"/>
<gene>
    <name evidence="1" type="ORF">ACFO5W_09945</name>
</gene>
<keyword evidence="2" id="KW-1185">Reference proteome</keyword>
<organism evidence="1 2">
    <name type="scientific">Dyella halodurans</name>
    <dbReference type="NCBI Taxonomy" id="1920171"/>
    <lineage>
        <taxon>Bacteria</taxon>
        <taxon>Pseudomonadati</taxon>
        <taxon>Pseudomonadota</taxon>
        <taxon>Gammaproteobacteria</taxon>
        <taxon>Lysobacterales</taxon>
        <taxon>Rhodanobacteraceae</taxon>
        <taxon>Dyella</taxon>
    </lineage>
</organism>
<sequence length="62" mass="6220">MKLFAGSLSAATACVEVGAMSCLRARFVSMTATAASATAGTHACALNNNANNNTRIDGWAGV</sequence>
<reference evidence="2" key="1">
    <citation type="journal article" date="2019" name="Int. J. Syst. Evol. Microbiol.">
        <title>The Global Catalogue of Microorganisms (GCM) 10K type strain sequencing project: providing services to taxonomists for standard genome sequencing and annotation.</title>
        <authorList>
            <consortium name="The Broad Institute Genomics Platform"/>
            <consortium name="The Broad Institute Genome Sequencing Center for Infectious Disease"/>
            <person name="Wu L."/>
            <person name="Ma J."/>
        </authorList>
    </citation>
    <scope>NUCLEOTIDE SEQUENCE [LARGE SCALE GENOMIC DNA]</scope>
    <source>
        <strain evidence="2">CCM 4481</strain>
    </source>
</reference>
<evidence type="ECO:0000313" key="2">
    <source>
        <dbReference type="Proteomes" id="UP001595961"/>
    </source>
</evidence>
<protein>
    <recommendedName>
        <fullName evidence="3">Secreted protein</fullName>
    </recommendedName>
</protein>
<accession>A0ABV9C2L2</accession>
<name>A0ABV9C2L2_9GAMM</name>
<dbReference type="EMBL" id="JBHSGA010000017">
    <property type="protein sequence ID" value="MFC4526950.1"/>
    <property type="molecule type" value="Genomic_DNA"/>
</dbReference>
<evidence type="ECO:0000313" key="1">
    <source>
        <dbReference type="EMBL" id="MFC4526950.1"/>
    </source>
</evidence>
<dbReference type="RefSeq" id="WP_266148849.1">
    <property type="nucleotide sequence ID" value="NZ_CP064028.1"/>
</dbReference>
<evidence type="ECO:0008006" key="3">
    <source>
        <dbReference type="Google" id="ProtNLM"/>
    </source>
</evidence>
<dbReference type="Proteomes" id="UP001595961">
    <property type="component" value="Unassembled WGS sequence"/>
</dbReference>
<comment type="caution">
    <text evidence="1">The sequence shown here is derived from an EMBL/GenBank/DDBJ whole genome shotgun (WGS) entry which is preliminary data.</text>
</comment>